<evidence type="ECO:0000313" key="2">
    <source>
        <dbReference type="EMBL" id="MFD2460689.1"/>
    </source>
</evidence>
<keyword evidence="1" id="KW-0472">Membrane</keyword>
<dbReference type="Proteomes" id="UP001597419">
    <property type="component" value="Unassembled WGS sequence"/>
</dbReference>
<organism evidence="2 3">
    <name type="scientific">Amycolatopsis samaneae</name>
    <dbReference type="NCBI Taxonomy" id="664691"/>
    <lineage>
        <taxon>Bacteria</taxon>
        <taxon>Bacillati</taxon>
        <taxon>Actinomycetota</taxon>
        <taxon>Actinomycetes</taxon>
        <taxon>Pseudonocardiales</taxon>
        <taxon>Pseudonocardiaceae</taxon>
        <taxon>Amycolatopsis</taxon>
    </lineage>
</organism>
<evidence type="ECO:0000313" key="3">
    <source>
        <dbReference type="Proteomes" id="UP001597419"/>
    </source>
</evidence>
<keyword evidence="3" id="KW-1185">Reference proteome</keyword>
<evidence type="ECO:0000256" key="1">
    <source>
        <dbReference type="SAM" id="Phobius"/>
    </source>
</evidence>
<dbReference type="RefSeq" id="WP_345394093.1">
    <property type="nucleotide sequence ID" value="NZ_BAABHG010000006.1"/>
</dbReference>
<keyword evidence="1" id="KW-1133">Transmembrane helix</keyword>
<evidence type="ECO:0008006" key="4">
    <source>
        <dbReference type="Google" id="ProtNLM"/>
    </source>
</evidence>
<keyword evidence="1" id="KW-0812">Transmembrane</keyword>
<comment type="caution">
    <text evidence="2">The sequence shown here is derived from an EMBL/GenBank/DDBJ whole genome shotgun (WGS) entry which is preliminary data.</text>
</comment>
<feature type="transmembrane region" description="Helical" evidence="1">
    <location>
        <begin position="20"/>
        <end position="38"/>
    </location>
</feature>
<gene>
    <name evidence="2" type="ORF">ACFSYJ_18940</name>
</gene>
<sequence length="167" mass="17691">MAIIREKQGVWTPGLRRTVAVCSLVFAIGTALQNFVIIDPRMIELAMRLAGRTPAEAAAEAPGFLTTLRLVGNLYLAGNLLGLLALWPRARIFWVTLVVNVTQAAGVFAIPPAVFGASLELYGPAGLLPSLLTDGGALVLSIVLLVRWVSGRKATRSVPGDQGSTCR</sequence>
<accession>A0ABW5GIN5</accession>
<feature type="transmembrane region" description="Helical" evidence="1">
    <location>
        <begin position="94"/>
        <end position="115"/>
    </location>
</feature>
<feature type="transmembrane region" description="Helical" evidence="1">
    <location>
        <begin position="70"/>
        <end position="87"/>
    </location>
</feature>
<feature type="transmembrane region" description="Helical" evidence="1">
    <location>
        <begin position="127"/>
        <end position="146"/>
    </location>
</feature>
<dbReference type="EMBL" id="JBHUKU010000009">
    <property type="protein sequence ID" value="MFD2460689.1"/>
    <property type="molecule type" value="Genomic_DNA"/>
</dbReference>
<proteinExistence type="predicted"/>
<reference evidence="3" key="1">
    <citation type="journal article" date="2019" name="Int. J. Syst. Evol. Microbiol.">
        <title>The Global Catalogue of Microorganisms (GCM) 10K type strain sequencing project: providing services to taxonomists for standard genome sequencing and annotation.</title>
        <authorList>
            <consortium name="The Broad Institute Genomics Platform"/>
            <consortium name="The Broad Institute Genome Sequencing Center for Infectious Disease"/>
            <person name="Wu L."/>
            <person name="Ma J."/>
        </authorList>
    </citation>
    <scope>NUCLEOTIDE SEQUENCE [LARGE SCALE GENOMIC DNA]</scope>
    <source>
        <strain evidence="3">CGMCC 4.7643</strain>
    </source>
</reference>
<name>A0ABW5GIN5_9PSEU</name>
<protein>
    <recommendedName>
        <fullName evidence="4">DUF2127 domain-containing protein</fullName>
    </recommendedName>
</protein>